<dbReference type="HOGENOM" id="CLU_176179_0_0_3"/>
<name>Q7NE27_GLOVI</name>
<proteinExistence type="predicted"/>
<evidence type="ECO:0000313" key="1">
    <source>
        <dbReference type="EMBL" id="BAC91994.1"/>
    </source>
</evidence>
<dbReference type="EMBL" id="BA000045">
    <property type="protein sequence ID" value="BAC91994.1"/>
    <property type="molecule type" value="Genomic_DNA"/>
</dbReference>
<reference evidence="1 2" key="1">
    <citation type="journal article" date="2003" name="DNA Res.">
        <title>Complete genome structure of Gloeobacter violaceus PCC 7421, a cyanobacterium that lacks thylakoids.</title>
        <authorList>
            <person name="Nakamura Y."/>
            <person name="Kaneko T."/>
            <person name="Sato S."/>
            <person name="Mimuro M."/>
            <person name="Miyashita H."/>
            <person name="Tsuchiya T."/>
            <person name="Sasamoto S."/>
            <person name="Watanabe A."/>
            <person name="Kawashima K."/>
            <person name="Kishida Y."/>
            <person name="Kiyokawa C."/>
            <person name="Kohara M."/>
            <person name="Matsumoto M."/>
            <person name="Matsuno A."/>
            <person name="Nakazaki N."/>
            <person name="Shimpo S."/>
            <person name="Takeuchi C."/>
            <person name="Yamada M."/>
            <person name="Tabata S."/>
        </authorList>
    </citation>
    <scope>NUCLEOTIDE SEQUENCE [LARGE SCALE GENOMIC DNA]</scope>
    <source>
        <strain evidence="2">ATCC 29082 / PCC 7421</strain>
    </source>
</reference>
<sequence length="106" mass="11996">MLSRRQSCVCGAIEWSKFHPISMANLPEFLFKTFENPDAAGYGRRVTYTPAADIAGWLLAATGEARLAELVYSAHLQAYFYRCEDGRDRAVQEEFGLVLQPSRARY</sequence>
<organism evidence="1 2">
    <name type="scientific">Gloeobacter violaceus (strain ATCC 29082 / PCC 7421)</name>
    <dbReference type="NCBI Taxonomy" id="251221"/>
    <lineage>
        <taxon>Bacteria</taxon>
        <taxon>Bacillati</taxon>
        <taxon>Cyanobacteriota</taxon>
        <taxon>Cyanophyceae</taxon>
        <taxon>Gloeobacterales</taxon>
        <taxon>Gloeobacteraceae</taxon>
        <taxon>Gloeobacter</taxon>
    </lineage>
</organism>
<gene>
    <name evidence="1" type="ordered locus">gll4053</name>
</gene>
<accession>Q7NE27</accession>
<dbReference type="KEGG" id="gvi:gll4053"/>
<dbReference type="AlphaFoldDB" id="Q7NE27"/>
<keyword evidence="2" id="KW-1185">Reference proteome</keyword>
<reference evidence="1 2" key="2">
    <citation type="journal article" date="2003" name="DNA Res.">
        <title>Complete genome structure of Gloeobacter violaceus PCC 7421, a cyanobacterium that lacks thylakoids (supplement).</title>
        <authorList>
            <person name="Nakamura Y."/>
            <person name="Kaneko T."/>
            <person name="Sato S."/>
            <person name="Mimuro M."/>
            <person name="Miyashita H."/>
            <person name="Tsuchiya T."/>
            <person name="Sasamoto S."/>
            <person name="Watanabe A."/>
            <person name="Kawashima K."/>
            <person name="Kishida Y."/>
            <person name="Kiyokawa C."/>
            <person name="Kohara M."/>
            <person name="Matsumoto M."/>
            <person name="Matsuno A."/>
            <person name="Nakazaki N."/>
            <person name="Shimpo S."/>
            <person name="Takeuchi C."/>
            <person name="Yamada M."/>
            <person name="Tabata S."/>
        </authorList>
    </citation>
    <scope>NUCLEOTIDE SEQUENCE [LARGE SCALE GENOMIC DNA]</scope>
    <source>
        <strain evidence="2">ATCC 29082 / PCC 7421</strain>
    </source>
</reference>
<protein>
    <submittedName>
        <fullName evidence="1">Gll4053 protein</fullName>
    </submittedName>
</protein>
<evidence type="ECO:0000313" key="2">
    <source>
        <dbReference type="Proteomes" id="UP000000557"/>
    </source>
</evidence>
<dbReference type="InParanoid" id="Q7NE27"/>
<dbReference type="Proteomes" id="UP000000557">
    <property type="component" value="Chromosome"/>
</dbReference>
<dbReference type="EnsemblBacteria" id="BAC91994">
    <property type="protein sequence ID" value="BAC91994"/>
    <property type="gene ID" value="BAC91994"/>
</dbReference>